<dbReference type="InterPro" id="IPR003158">
    <property type="entry name" value="Photosyn_RC_cyt_c-su"/>
</dbReference>
<dbReference type="GO" id="GO:0030077">
    <property type="term" value="C:plasma membrane light-harvesting complex"/>
    <property type="evidence" value="ECO:0007669"/>
    <property type="project" value="InterPro"/>
</dbReference>
<keyword evidence="6" id="KW-0479">Metal-binding</keyword>
<feature type="signal peptide" evidence="10">
    <location>
        <begin position="1"/>
        <end position="18"/>
    </location>
</feature>
<dbReference type="EMBL" id="JACDQQ010002730">
    <property type="protein sequence ID" value="MBA0088886.1"/>
    <property type="molecule type" value="Genomic_DNA"/>
</dbReference>
<dbReference type="GO" id="GO:0009055">
    <property type="term" value="F:electron transfer activity"/>
    <property type="evidence" value="ECO:0007669"/>
    <property type="project" value="InterPro"/>
</dbReference>
<proteinExistence type="predicted"/>
<accession>A0A7V8NWR2</accession>
<evidence type="ECO:0000313" key="11">
    <source>
        <dbReference type="EMBL" id="MBA0088886.1"/>
    </source>
</evidence>
<evidence type="ECO:0000256" key="8">
    <source>
        <dbReference type="ARBA" id="ARBA00023004"/>
    </source>
</evidence>
<evidence type="ECO:0000256" key="4">
    <source>
        <dbReference type="ARBA" id="ARBA00022531"/>
    </source>
</evidence>
<evidence type="ECO:0000256" key="10">
    <source>
        <dbReference type="SAM" id="SignalP"/>
    </source>
</evidence>
<dbReference type="Pfam" id="PF02276">
    <property type="entry name" value="CytoC_RC"/>
    <property type="match status" value="2"/>
</dbReference>
<keyword evidence="7" id="KW-0249">Electron transport</keyword>
<dbReference type="Proteomes" id="UP000567293">
    <property type="component" value="Unassembled WGS sequence"/>
</dbReference>
<dbReference type="SUPFAM" id="SSF48695">
    <property type="entry name" value="Multiheme cytochromes"/>
    <property type="match status" value="1"/>
</dbReference>
<dbReference type="GO" id="GO:0020037">
    <property type="term" value="F:heme binding"/>
    <property type="evidence" value="ECO:0007669"/>
    <property type="project" value="InterPro"/>
</dbReference>
<evidence type="ECO:0000256" key="9">
    <source>
        <dbReference type="SAM" id="MobiDB-lite"/>
    </source>
</evidence>
<keyword evidence="8" id="KW-0408">Iron</keyword>
<dbReference type="InterPro" id="IPR036280">
    <property type="entry name" value="Multihaem_cyt_sf"/>
</dbReference>
<gene>
    <name evidence="11" type="ORF">HRJ53_28190</name>
</gene>
<dbReference type="AlphaFoldDB" id="A0A7V8NWR2"/>
<comment type="caution">
    <text evidence="11">The sequence shown here is derived from an EMBL/GenBank/DDBJ whole genome shotgun (WGS) entry which is preliminary data.</text>
</comment>
<feature type="chain" id="PRO_5031466692" description="Photosynthetic reaction center cytochrome c subunit" evidence="10">
    <location>
        <begin position="19"/>
        <end position="247"/>
    </location>
</feature>
<evidence type="ECO:0000256" key="6">
    <source>
        <dbReference type="ARBA" id="ARBA00022723"/>
    </source>
</evidence>
<dbReference type="NCBIfam" id="NF033196">
    <property type="entry name" value="c_type_nonphoto"/>
    <property type="match status" value="1"/>
</dbReference>
<name>A0A7V8NWR2_9BACT</name>
<keyword evidence="10" id="KW-0732">Signal</keyword>
<protein>
    <recommendedName>
        <fullName evidence="2">Photosynthetic reaction center cytochrome c subunit</fullName>
    </recommendedName>
</protein>
<feature type="region of interest" description="Disordered" evidence="9">
    <location>
        <begin position="121"/>
        <end position="142"/>
    </location>
</feature>
<evidence type="ECO:0000256" key="7">
    <source>
        <dbReference type="ARBA" id="ARBA00022982"/>
    </source>
</evidence>
<evidence type="ECO:0000256" key="5">
    <source>
        <dbReference type="ARBA" id="ARBA00022617"/>
    </source>
</evidence>
<keyword evidence="4" id="KW-0602">Photosynthesis</keyword>
<organism evidence="11 12">
    <name type="scientific">Candidatus Acidiferrum panamense</name>
    <dbReference type="NCBI Taxonomy" id="2741543"/>
    <lineage>
        <taxon>Bacteria</taxon>
        <taxon>Pseudomonadati</taxon>
        <taxon>Acidobacteriota</taxon>
        <taxon>Terriglobia</taxon>
        <taxon>Candidatus Acidiferrales</taxon>
        <taxon>Candidatus Acidiferrum</taxon>
    </lineage>
</organism>
<evidence type="ECO:0000256" key="2">
    <source>
        <dbReference type="ARBA" id="ARBA00015978"/>
    </source>
</evidence>
<sequence>MKLLVFSLLVSVSLFAQQAGDRGANPLPAPKNLKLLAANTDIRFVMRSFNEALGVQCTHCHMEGDFAADTNPKKEIARKMISMVRLIDTSFPSSAGVFPEGYHEVDCITCHRGNIKPETKAPRKFYNRGNSLGEPPPAQRPGVSLKLLPPDTHVHGAESLMGEFRDALNVDCGYCHGGGKPLETDANPRKDIGRKMIMLVRQINANFPGTGVFPVGDQEVTCWTCHRGDPHPVSLGNKRYDLPAAKQ</sequence>
<dbReference type="Gene3D" id="1.10.468.10">
    <property type="entry name" value="Photosynthetic Reaction Center, subunit C, domain 2"/>
    <property type="match status" value="2"/>
</dbReference>
<keyword evidence="3" id="KW-0813">Transport</keyword>
<keyword evidence="12" id="KW-1185">Reference proteome</keyword>
<dbReference type="GO" id="GO:0005506">
    <property type="term" value="F:iron ion binding"/>
    <property type="evidence" value="ECO:0007669"/>
    <property type="project" value="InterPro"/>
</dbReference>
<keyword evidence="5" id="KW-0349">Heme</keyword>
<evidence type="ECO:0000256" key="1">
    <source>
        <dbReference type="ARBA" id="ARBA00003196"/>
    </source>
</evidence>
<evidence type="ECO:0000313" key="12">
    <source>
        <dbReference type="Proteomes" id="UP000567293"/>
    </source>
</evidence>
<dbReference type="InterPro" id="IPR023119">
    <property type="entry name" value="Multihaem_cyt_PRC_cyt_su-like"/>
</dbReference>
<reference evidence="11" key="1">
    <citation type="submission" date="2020-06" db="EMBL/GenBank/DDBJ databases">
        <title>Legume-microbial interactions unlock mineral nutrients during tropical forest succession.</title>
        <authorList>
            <person name="Epihov D.Z."/>
        </authorList>
    </citation>
    <scope>NUCLEOTIDE SEQUENCE [LARGE SCALE GENOMIC DNA]</scope>
    <source>
        <strain evidence="11">Pan2503</strain>
    </source>
</reference>
<comment type="function">
    <text evidence="1">The reaction center of purple bacteria contains a tightly bound cytochrome molecule which re-reduces the photo oxidized primary electron donor.</text>
</comment>
<dbReference type="GO" id="GO:0019684">
    <property type="term" value="P:photosynthesis, light reaction"/>
    <property type="evidence" value="ECO:0007669"/>
    <property type="project" value="InterPro"/>
</dbReference>
<evidence type="ECO:0000256" key="3">
    <source>
        <dbReference type="ARBA" id="ARBA00022448"/>
    </source>
</evidence>